<dbReference type="AlphaFoldDB" id="A0A2R4TCU6"/>
<organism evidence="1 2">
    <name type="scientific">Streptomyces lunaelactis</name>
    <dbReference type="NCBI Taxonomy" id="1535768"/>
    <lineage>
        <taxon>Bacteria</taxon>
        <taxon>Bacillati</taxon>
        <taxon>Actinomycetota</taxon>
        <taxon>Actinomycetes</taxon>
        <taxon>Kitasatosporales</taxon>
        <taxon>Streptomycetaceae</taxon>
        <taxon>Streptomyces</taxon>
    </lineage>
</organism>
<reference evidence="1 2" key="1">
    <citation type="submission" date="2018-01" db="EMBL/GenBank/DDBJ databases">
        <title>Complete genome sequence of Streptomyces lunaelactis MM109T, a Ferroverdin A producer isolated from cave moonmilk deposits.</title>
        <authorList>
            <person name="Naome A."/>
            <person name="Martinet L."/>
            <person name="Maciejewska M."/>
            <person name="Anderssen S."/>
            <person name="Adam D."/>
            <person name="Tenconi E."/>
            <person name="Deflandre B."/>
            <person name="Arguelles-Arias A."/>
            <person name="Calusinska M."/>
            <person name="Copieters W."/>
            <person name="Karim L."/>
            <person name="Hanikenne M."/>
            <person name="Baurain D."/>
            <person name="van Wezel G."/>
            <person name="Smargiasso N."/>
            <person name="de Pauw E."/>
            <person name="Delfosse P."/>
            <person name="Rigali S."/>
        </authorList>
    </citation>
    <scope>NUCLEOTIDE SEQUENCE [LARGE SCALE GENOMIC DNA]</scope>
    <source>
        <strain evidence="1 2">MM109</strain>
    </source>
</reference>
<dbReference type="EMBL" id="CP026304">
    <property type="protein sequence ID" value="AVZ76945.1"/>
    <property type="molecule type" value="Genomic_DNA"/>
</dbReference>
<accession>A0A2R4TCU6</accession>
<dbReference type="GeneID" id="55660842"/>
<keyword evidence="2" id="KW-1185">Reference proteome</keyword>
<gene>
    <name evidence="1" type="ORF">SLUN_36960</name>
</gene>
<dbReference type="RefSeq" id="WP_108154235.1">
    <property type="nucleotide sequence ID" value="NZ_CP026304.1"/>
</dbReference>
<dbReference type="OrthoDB" id="2216648at2"/>
<proteinExistence type="predicted"/>
<sequence length="87" mass="9473">MDIDRLVDFAKAYFAKLTQDPVLKVIELPDGLGVCVAHAVRGGGKIYVAPDESALFVGSVLDFNAGLEAFRDGLRTPAEKFEKFERG</sequence>
<dbReference type="Proteomes" id="UP000244201">
    <property type="component" value="Chromosome"/>
</dbReference>
<evidence type="ECO:0000313" key="2">
    <source>
        <dbReference type="Proteomes" id="UP000244201"/>
    </source>
</evidence>
<protein>
    <submittedName>
        <fullName evidence="1">Uncharacterized protein</fullName>
    </submittedName>
</protein>
<evidence type="ECO:0000313" key="1">
    <source>
        <dbReference type="EMBL" id="AVZ76945.1"/>
    </source>
</evidence>
<dbReference type="KEGG" id="slk:SLUN_36960"/>
<name>A0A2R4TCU6_9ACTN</name>